<organism evidence="1 2">
    <name type="scientific">Parasedimentitalea denitrificans</name>
    <dbReference type="NCBI Taxonomy" id="2211118"/>
    <lineage>
        <taxon>Bacteria</taxon>
        <taxon>Pseudomonadati</taxon>
        <taxon>Pseudomonadota</taxon>
        <taxon>Alphaproteobacteria</taxon>
        <taxon>Rhodobacterales</taxon>
        <taxon>Paracoccaceae</taxon>
        <taxon>Parasedimentitalea</taxon>
    </lineage>
</organism>
<dbReference type="EMBL" id="QHLQ01000016">
    <property type="protein sequence ID" value="NIZ62319.1"/>
    <property type="molecule type" value="Genomic_DNA"/>
</dbReference>
<comment type="caution">
    <text evidence="1">The sequence shown here is derived from an EMBL/GenBank/DDBJ whole genome shotgun (WGS) entry which is preliminary data.</text>
</comment>
<evidence type="ECO:0000313" key="2">
    <source>
        <dbReference type="Proteomes" id="UP001429564"/>
    </source>
</evidence>
<reference evidence="1 2" key="1">
    <citation type="submission" date="2018-05" db="EMBL/GenBank/DDBJ databases">
        <authorList>
            <person name="Zhang Y.-J."/>
        </authorList>
    </citation>
    <scope>NUCLEOTIDE SEQUENCE [LARGE SCALE GENOMIC DNA]</scope>
    <source>
        <strain evidence="1 2">CY04</strain>
    </source>
</reference>
<dbReference type="RefSeq" id="WP_167684943.1">
    <property type="nucleotide sequence ID" value="NZ_QHLQ01000016.1"/>
</dbReference>
<gene>
    <name evidence="1" type="ORF">DL239_15190</name>
</gene>
<proteinExistence type="predicted"/>
<dbReference type="Proteomes" id="UP001429564">
    <property type="component" value="Unassembled WGS sequence"/>
</dbReference>
<protein>
    <submittedName>
        <fullName evidence="1">Uncharacterized protein</fullName>
    </submittedName>
</protein>
<sequence length="74" mass="7964">MSKEPSEFEVTDESGNVFADLGLENAEALQAAAGKISGDKSSDEVIAILKPIEESNGDPRDMSDEDLAFFNLEK</sequence>
<name>A0ABX0W9I2_9RHOB</name>
<accession>A0ABX0W9I2</accession>
<evidence type="ECO:0000313" key="1">
    <source>
        <dbReference type="EMBL" id="NIZ62319.1"/>
    </source>
</evidence>
<keyword evidence="2" id="KW-1185">Reference proteome</keyword>